<dbReference type="EMBL" id="CYKH01001454">
    <property type="protein sequence ID" value="CUG87166.1"/>
    <property type="molecule type" value="Genomic_DNA"/>
</dbReference>
<dbReference type="AlphaFoldDB" id="A0A0S4J6T5"/>
<accession>A0A0S4J6T5</accession>
<feature type="compositionally biased region" description="Low complexity" evidence="1">
    <location>
        <begin position="440"/>
        <end position="454"/>
    </location>
</feature>
<protein>
    <submittedName>
        <fullName evidence="2">Uncharacterized protein</fullName>
    </submittedName>
</protein>
<evidence type="ECO:0000256" key="1">
    <source>
        <dbReference type="SAM" id="MobiDB-lite"/>
    </source>
</evidence>
<feature type="region of interest" description="Disordered" evidence="1">
    <location>
        <begin position="554"/>
        <end position="584"/>
    </location>
</feature>
<feature type="compositionally biased region" description="Polar residues" evidence="1">
    <location>
        <begin position="396"/>
        <end position="414"/>
    </location>
</feature>
<feature type="region of interest" description="Disordered" evidence="1">
    <location>
        <begin position="230"/>
        <end position="253"/>
    </location>
</feature>
<feature type="region of interest" description="Disordered" evidence="1">
    <location>
        <begin position="371"/>
        <end position="415"/>
    </location>
</feature>
<feature type="compositionally biased region" description="Pro residues" evidence="1">
    <location>
        <begin position="376"/>
        <end position="386"/>
    </location>
</feature>
<organism evidence="2 3">
    <name type="scientific">Bodo saltans</name>
    <name type="common">Flagellated protozoan</name>
    <dbReference type="NCBI Taxonomy" id="75058"/>
    <lineage>
        <taxon>Eukaryota</taxon>
        <taxon>Discoba</taxon>
        <taxon>Euglenozoa</taxon>
        <taxon>Kinetoplastea</taxon>
        <taxon>Metakinetoplastina</taxon>
        <taxon>Eubodonida</taxon>
        <taxon>Bodonidae</taxon>
        <taxon>Bodo</taxon>
    </lineage>
</organism>
<evidence type="ECO:0000313" key="3">
    <source>
        <dbReference type="Proteomes" id="UP000051952"/>
    </source>
</evidence>
<feature type="region of interest" description="Disordered" evidence="1">
    <location>
        <begin position="429"/>
        <end position="514"/>
    </location>
</feature>
<dbReference type="VEuPathDB" id="TriTrypDB:BSAL_08965"/>
<sequence>MKGESGRPASKTSQRPTSCVPEPFDIIDMRHPRPVSRAKYSSPLKHIPLTTFGTTVRWTASGDDDRHAAPSEGHPSVAAALMPSSSIEDVISLTTSTHRGDDHHNNTNNRKSRGNASPPPPVPRPSAWGAPATHVLAFNTHATEEYLIRHPSVAAKVDAVEDTVSYRTLLRPEEAQMAARRSEEFYDSATGQRLTVAEYVHRYRVSSGEQHSADVKSLYDGRPLSTFGRSAILPDAPTGRHNVTSPGPLDFALPVRTETPKLQSSTMRGGPRGEVCFSRCGLVGLRQSRSPTPLSELIGGGHSRSQQRSPSASKQPGAKRKDSALPPTGEETRAGLSECDSILATRPTSTMTQGKREVGSGLYSCAATPASAVSPLDPPLRTPPPGGLVVPYRNAGTPSNQALRSPPQEQTTSSPLTLAPLAYADDDLATALTGRPPPSAQQTATTRAPSAASSVLERAAASRAKRTTVTPADDGGRRTASSALSATLSPAVKGSDSATTTVGSPPPQQEQRQVDEVPQLLDLLADTHFPGIGGTWIGTKFISTGTTNAKYKAQEDRRRKLLRIQDSTGSDDIPESWLRRPKYS</sequence>
<feature type="region of interest" description="Disordered" evidence="1">
    <location>
        <begin position="288"/>
        <end position="357"/>
    </location>
</feature>
<feature type="region of interest" description="Disordered" evidence="1">
    <location>
        <begin position="95"/>
        <end position="128"/>
    </location>
</feature>
<keyword evidence="3" id="KW-1185">Reference proteome</keyword>
<evidence type="ECO:0000313" key="2">
    <source>
        <dbReference type="EMBL" id="CUG87166.1"/>
    </source>
</evidence>
<reference evidence="3" key="1">
    <citation type="submission" date="2015-09" db="EMBL/GenBank/DDBJ databases">
        <authorList>
            <consortium name="Pathogen Informatics"/>
        </authorList>
    </citation>
    <scope>NUCLEOTIDE SEQUENCE [LARGE SCALE GENOMIC DNA]</scope>
    <source>
        <strain evidence="3">Lake Konstanz</strain>
    </source>
</reference>
<name>A0A0S4J6T5_BODSA</name>
<proteinExistence type="predicted"/>
<feature type="region of interest" description="Disordered" evidence="1">
    <location>
        <begin position="1"/>
        <end position="76"/>
    </location>
</feature>
<feature type="compositionally biased region" description="Low complexity" evidence="1">
    <location>
        <begin position="479"/>
        <end position="491"/>
    </location>
</feature>
<feature type="compositionally biased region" description="Polar residues" evidence="1">
    <location>
        <begin position="303"/>
        <end position="314"/>
    </location>
</feature>
<dbReference type="Proteomes" id="UP000051952">
    <property type="component" value="Unassembled WGS sequence"/>
</dbReference>
<gene>
    <name evidence="2" type="ORF">BSAL_08965</name>
</gene>